<evidence type="ECO:0000259" key="4">
    <source>
        <dbReference type="Pfam" id="PF01420"/>
    </source>
</evidence>
<keyword evidence="5" id="KW-0378">Hydrolase</keyword>
<dbReference type="AlphaFoldDB" id="H6N6Y1"/>
<dbReference type="Gene3D" id="3.90.220.20">
    <property type="entry name" value="DNA methylase specificity domains"/>
    <property type="match status" value="1"/>
</dbReference>
<proteinExistence type="inferred from homology"/>
<dbReference type="Pfam" id="PF01420">
    <property type="entry name" value="Methylase_S"/>
    <property type="match status" value="1"/>
</dbReference>
<comment type="similarity">
    <text evidence="1">Belongs to the type-I restriction system S methylase family.</text>
</comment>
<reference evidence="5 6" key="1">
    <citation type="journal article" date="2012" name="J. Bacteriol.">
        <title>Complete genome sequence of Mycoplasma haemocanis strain Illinois.</title>
        <authorList>
            <person name="do Nascimento N.C."/>
            <person name="Guimaraes A.M."/>
            <person name="Santos A.P."/>
            <person name="Sanmiguel P.J."/>
            <person name="Messick J.B."/>
        </authorList>
    </citation>
    <scope>NUCLEOTIDE SEQUENCE [LARGE SCALE GENOMIC DNA]</scope>
    <source>
        <strain evidence="5 6">Illinois</strain>
    </source>
</reference>
<dbReference type="CDD" id="cd17519">
    <property type="entry name" value="RMtype1_S_HpyCR35ORFAP-TRD1-CR1_like"/>
    <property type="match status" value="1"/>
</dbReference>
<dbReference type="EC" id="3.1.21.3" evidence="5"/>
<dbReference type="OrthoDB" id="396674at2"/>
<dbReference type="GO" id="GO:0009307">
    <property type="term" value="P:DNA restriction-modification system"/>
    <property type="evidence" value="ECO:0007669"/>
    <property type="project" value="UniProtKB-KW"/>
</dbReference>
<keyword evidence="6" id="KW-1185">Reference proteome</keyword>
<dbReference type="PANTHER" id="PTHR30408">
    <property type="entry name" value="TYPE-1 RESTRICTION ENZYME ECOKI SPECIFICITY PROTEIN"/>
    <property type="match status" value="1"/>
</dbReference>
<dbReference type="GO" id="GO:0003677">
    <property type="term" value="F:DNA binding"/>
    <property type="evidence" value="ECO:0007669"/>
    <property type="project" value="UniProtKB-KW"/>
</dbReference>
<protein>
    <submittedName>
        <fullName evidence="5">Type I restriction enzyme specificity HsdS domain protein</fullName>
        <ecNumber evidence="5">3.1.21.3</ecNumber>
    </submittedName>
</protein>
<evidence type="ECO:0000256" key="3">
    <source>
        <dbReference type="ARBA" id="ARBA00023125"/>
    </source>
</evidence>
<dbReference type="SUPFAM" id="SSF116734">
    <property type="entry name" value="DNA methylase specificity domain"/>
    <property type="match status" value="1"/>
</dbReference>
<evidence type="ECO:0000256" key="2">
    <source>
        <dbReference type="ARBA" id="ARBA00022747"/>
    </source>
</evidence>
<dbReference type="InterPro" id="IPR000055">
    <property type="entry name" value="Restrct_endonuc_typeI_TRD"/>
</dbReference>
<dbReference type="EMBL" id="CP003199">
    <property type="protein sequence ID" value="AEW45403.1"/>
    <property type="molecule type" value="Genomic_DNA"/>
</dbReference>
<dbReference type="KEGG" id="mhe:MHC_02705"/>
<dbReference type="GO" id="GO:0009035">
    <property type="term" value="F:type I site-specific deoxyribonuclease activity"/>
    <property type="evidence" value="ECO:0007669"/>
    <property type="project" value="UniProtKB-EC"/>
</dbReference>
<dbReference type="STRING" id="1111676.MHC_02705"/>
<dbReference type="PANTHER" id="PTHR30408:SF12">
    <property type="entry name" value="TYPE I RESTRICTION ENZYME MJAVIII SPECIFICITY SUBUNIT"/>
    <property type="match status" value="1"/>
</dbReference>
<accession>H6N6Y1</accession>
<dbReference type="InterPro" id="IPR044946">
    <property type="entry name" value="Restrct_endonuc_typeI_TRD_sf"/>
</dbReference>
<gene>
    <name evidence="5" type="ordered locus">MHC_02705</name>
</gene>
<dbReference type="REBASE" id="45428">
    <property type="entry name" value="S5.MhaIllORF2720P"/>
</dbReference>
<feature type="domain" description="Type I restriction modification DNA specificity" evidence="4">
    <location>
        <begin position="12"/>
        <end position="176"/>
    </location>
</feature>
<evidence type="ECO:0000313" key="5">
    <source>
        <dbReference type="EMBL" id="AEW45403.1"/>
    </source>
</evidence>
<keyword evidence="3" id="KW-0238">DNA-binding</keyword>
<name>H6N6Y1_MYCHN</name>
<evidence type="ECO:0000313" key="6">
    <source>
        <dbReference type="Proteomes" id="UP000009135"/>
    </source>
</evidence>
<dbReference type="Proteomes" id="UP000009135">
    <property type="component" value="Chromosome"/>
</dbReference>
<evidence type="ECO:0000256" key="1">
    <source>
        <dbReference type="ARBA" id="ARBA00010923"/>
    </source>
</evidence>
<sequence length="198" mass="23131">MSVNSFLSKDKDLKYCELRDVCKICVGISFKSGSYRDKGFPLVKVRNIQDGQITLNNLNYCNPDDYPHSEVIRYGDVVMAKDASCGKVGINLTDKEFLFDSHVVKFVPDEKFLTRRYLYHFLLNKQDEIKEMARGSALLGIRKSELERFRIPVPSLEVQEKISSTLDKFREIEREINLRDKQYEYYRNYLITGSRSSQ</sequence>
<keyword evidence="2" id="KW-0680">Restriction system</keyword>
<organism evidence="5 6">
    <name type="scientific">Mycoplasma haemocanis (strain Illinois)</name>
    <dbReference type="NCBI Taxonomy" id="1111676"/>
    <lineage>
        <taxon>Bacteria</taxon>
        <taxon>Bacillati</taxon>
        <taxon>Mycoplasmatota</taxon>
        <taxon>Mollicutes</taxon>
        <taxon>Mycoplasmataceae</taxon>
        <taxon>Mycoplasma</taxon>
    </lineage>
</organism>
<dbReference type="HOGENOM" id="CLU_021095_5_1_14"/>
<dbReference type="InterPro" id="IPR052021">
    <property type="entry name" value="Type-I_RS_S_subunit"/>
</dbReference>